<keyword evidence="2 7" id="KW-0408">Iron</keyword>
<comment type="similarity">
    <text evidence="7 8">Belongs to the ferrochelatase family.</text>
</comment>
<dbReference type="GO" id="GO:0006783">
    <property type="term" value="P:heme biosynthetic process"/>
    <property type="evidence" value="ECO:0007669"/>
    <property type="project" value="UniProtKB-UniRule"/>
</dbReference>
<accession>A0A9D1RXY1</accession>
<evidence type="ECO:0000256" key="8">
    <source>
        <dbReference type="RuleBase" id="RU000607"/>
    </source>
</evidence>
<evidence type="ECO:0000313" key="9">
    <source>
        <dbReference type="EMBL" id="HIW95665.1"/>
    </source>
</evidence>
<evidence type="ECO:0000256" key="3">
    <source>
        <dbReference type="ARBA" id="ARBA00023133"/>
    </source>
</evidence>
<gene>
    <name evidence="7" type="primary">cpfC</name>
    <name evidence="9" type="ORF">H9867_04160</name>
</gene>
<feature type="binding site" evidence="7">
    <location>
        <position position="198"/>
    </location>
    <ligand>
        <name>Fe(2+)</name>
        <dbReference type="ChEBI" id="CHEBI:29033"/>
    </ligand>
</feature>
<keyword evidence="5 7" id="KW-0627">Porphyrin biosynthesis</keyword>
<dbReference type="InterPro" id="IPR033644">
    <property type="entry name" value="Ferrochelatase_C"/>
</dbReference>
<dbReference type="CDD" id="cd03411">
    <property type="entry name" value="Ferrochelatase_N"/>
    <property type="match status" value="1"/>
</dbReference>
<dbReference type="GO" id="GO:0004325">
    <property type="term" value="F:ferrochelatase activity"/>
    <property type="evidence" value="ECO:0007669"/>
    <property type="project" value="UniProtKB-UniRule"/>
</dbReference>
<feature type="binding site" evidence="7">
    <location>
        <position position="334"/>
    </location>
    <ligand>
        <name>Fe(2+)</name>
        <dbReference type="ChEBI" id="CHEBI:29033"/>
    </ligand>
</feature>
<dbReference type="EC" id="4.99.1.9" evidence="7"/>
<dbReference type="PANTHER" id="PTHR11108:SF1">
    <property type="entry name" value="FERROCHELATASE, MITOCHONDRIAL"/>
    <property type="match status" value="1"/>
</dbReference>
<sequence>MTNQTPAAEPNAKHTTKPGLMLLSFGGPEKAEDVVPFLENVTRGRGIPRERLEQVGEHYFTLGGRSPINDQNKQIIANLEAELADRALDIPVYFGNRNWEPYVEDTLVQMTRDGITDVYVFATSAWGGYSGCGQYQEDIRRALEAVEKEGLEAPRVQRLPHFHDNPRFIAEFAAAVDRARAALPRKAQDTADLVFTAHSVPNKADDQAGPHAFGGNLYSQQVLDSSRLVQQASSFAGQPGSGAEYSWTGKLAQHEPVGGRGDGPANTGATAQAGVDLGVGTDFDVELVWQSRSGSPHTPWLEPDVCDHIEARAEKGNKRAIVLCPVGFITDHIEVMWDLDTEAKEAAEEAGIPFVRVDTPGLTQNFAAMVVDMLEGLLPSGSSFGGDAAAGNQSPADAARALVEKFGTVPNFGKTRDGAPCAPGCCS</sequence>
<name>A0A9D1RXY1_9CORY</name>
<comment type="function">
    <text evidence="7 8">Involved in coproporphyrin-dependent heme b biosynthesis. Catalyzes the insertion of ferrous iron into coproporphyrin III to form Fe-coproporphyrin III.</text>
</comment>
<dbReference type="InterPro" id="IPR019772">
    <property type="entry name" value="Ferrochelatase_AS"/>
</dbReference>
<dbReference type="Pfam" id="PF00762">
    <property type="entry name" value="Ferrochelatase"/>
    <property type="match status" value="1"/>
</dbReference>
<comment type="caution">
    <text evidence="7">Lacks conserved residue(s) required for the propagation of feature annotation.</text>
</comment>
<reference evidence="9" key="2">
    <citation type="submission" date="2021-04" db="EMBL/GenBank/DDBJ databases">
        <authorList>
            <person name="Gilroy R."/>
        </authorList>
    </citation>
    <scope>NUCLEOTIDE SEQUENCE</scope>
    <source>
        <strain evidence="9">4376</strain>
    </source>
</reference>
<comment type="subcellular location">
    <subcellularLocation>
        <location evidence="7 8">Cytoplasm</location>
    </subcellularLocation>
</comment>
<dbReference type="Proteomes" id="UP000824189">
    <property type="component" value="Unassembled WGS sequence"/>
</dbReference>
<evidence type="ECO:0000313" key="10">
    <source>
        <dbReference type="Proteomes" id="UP000824189"/>
    </source>
</evidence>
<evidence type="ECO:0000256" key="7">
    <source>
        <dbReference type="HAMAP-Rule" id="MF_00323"/>
    </source>
</evidence>
<dbReference type="PROSITE" id="PS00534">
    <property type="entry name" value="FERROCHELATASE"/>
    <property type="match status" value="1"/>
</dbReference>
<keyword evidence="7" id="KW-0479">Metal-binding</keyword>
<evidence type="ECO:0000256" key="5">
    <source>
        <dbReference type="ARBA" id="ARBA00023244"/>
    </source>
</evidence>
<dbReference type="InterPro" id="IPR001015">
    <property type="entry name" value="Ferrochelatase"/>
</dbReference>
<dbReference type="GO" id="GO:0005737">
    <property type="term" value="C:cytoplasm"/>
    <property type="evidence" value="ECO:0007669"/>
    <property type="project" value="UniProtKB-SubCell"/>
</dbReference>
<dbReference type="SUPFAM" id="SSF53800">
    <property type="entry name" value="Chelatase"/>
    <property type="match status" value="1"/>
</dbReference>
<dbReference type="CDD" id="cd00419">
    <property type="entry name" value="Ferrochelatase_C"/>
    <property type="match status" value="1"/>
</dbReference>
<comment type="catalytic activity">
    <reaction evidence="6">
        <text>Fe-coproporphyrin III + 2 H(+) = coproporphyrin III + Fe(2+)</text>
        <dbReference type="Rhea" id="RHEA:49572"/>
        <dbReference type="ChEBI" id="CHEBI:15378"/>
        <dbReference type="ChEBI" id="CHEBI:29033"/>
        <dbReference type="ChEBI" id="CHEBI:68438"/>
        <dbReference type="ChEBI" id="CHEBI:131725"/>
        <dbReference type="EC" id="4.99.1.9"/>
    </reaction>
    <physiologicalReaction direction="right-to-left" evidence="6">
        <dbReference type="Rhea" id="RHEA:49574"/>
    </physiologicalReaction>
</comment>
<comment type="pathway">
    <text evidence="1 7 8">Porphyrin-containing compound metabolism; protoheme biosynthesis.</text>
</comment>
<dbReference type="AlphaFoldDB" id="A0A9D1RXY1"/>
<dbReference type="PANTHER" id="PTHR11108">
    <property type="entry name" value="FERROCHELATASE"/>
    <property type="match status" value="1"/>
</dbReference>
<evidence type="ECO:0000256" key="2">
    <source>
        <dbReference type="ARBA" id="ARBA00023004"/>
    </source>
</evidence>
<dbReference type="GO" id="GO:0046872">
    <property type="term" value="F:metal ion binding"/>
    <property type="evidence" value="ECO:0007669"/>
    <property type="project" value="UniProtKB-UniRule"/>
</dbReference>
<feature type="binding site" evidence="7">
    <location>
        <position position="135"/>
    </location>
    <ligand>
        <name>Fe-coproporphyrin III</name>
        <dbReference type="ChEBI" id="CHEBI:68438"/>
    </ligand>
</feature>
<feature type="binding site" evidence="7">
    <location>
        <position position="66"/>
    </location>
    <ligand>
        <name>Fe-coproporphyrin III</name>
        <dbReference type="ChEBI" id="CHEBI:68438"/>
    </ligand>
</feature>
<dbReference type="HAMAP" id="MF_00323">
    <property type="entry name" value="Ferrochelatase"/>
    <property type="match status" value="1"/>
</dbReference>
<dbReference type="InterPro" id="IPR033659">
    <property type="entry name" value="Ferrochelatase_N"/>
</dbReference>
<keyword evidence="3 7" id="KW-0350">Heme biosynthesis</keyword>
<evidence type="ECO:0000256" key="6">
    <source>
        <dbReference type="ARBA" id="ARBA00024536"/>
    </source>
</evidence>
<comment type="caution">
    <text evidence="9">The sequence shown here is derived from an EMBL/GenBank/DDBJ whole genome shotgun (WGS) entry which is preliminary data.</text>
</comment>
<protein>
    <recommendedName>
        <fullName evidence="7">Coproporphyrin III ferrochelatase</fullName>
        <ecNumber evidence="7">4.99.1.9</ecNumber>
    </recommendedName>
</protein>
<keyword evidence="7 8" id="KW-0963">Cytoplasm</keyword>
<keyword evidence="4 7" id="KW-0456">Lyase</keyword>
<reference evidence="9" key="1">
    <citation type="journal article" date="2021" name="PeerJ">
        <title>Extensive microbial diversity within the chicken gut microbiome revealed by metagenomics and culture.</title>
        <authorList>
            <person name="Gilroy R."/>
            <person name="Ravi A."/>
            <person name="Getino M."/>
            <person name="Pursley I."/>
            <person name="Horton D.L."/>
            <person name="Alikhan N.F."/>
            <person name="Baker D."/>
            <person name="Gharbi K."/>
            <person name="Hall N."/>
            <person name="Watson M."/>
            <person name="Adriaenssens E.M."/>
            <person name="Foster-Nyarko E."/>
            <person name="Jarju S."/>
            <person name="Secka A."/>
            <person name="Antonio M."/>
            <person name="Oren A."/>
            <person name="Chaudhuri R.R."/>
            <person name="La Ragione R."/>
            <person name="Hildebrand F."/>
            <person name="Pallen M.J."/>
        </authorList>
    </citation>
    <scope>NUCLEOTIDE SEQUENCE</scope>
    <source>
        <strain evidence="9">4376</strain>
    </source>
</reference>
<evidence type="ECO:0000256" key="1">
    <source>
        <dbReference type="ARBA" id="ARBA00004744"/>
    </source>
</evidence>
<dbReference type="Gene3D" id="3.40.50.1400">
    <property type="match status" value="2"/>
</dbReference>
<proteinExistence type="inferred from homology"/>
<organism evidence="9 10">
    <name type="scientific">Candidatus Corynebacterium gallistercoris</name>
    <dbReference type="NCBI Taxonomy" id="2838530"/>
    <lineage>
        <taxon>Bacteria</taxon>
        <taxon>Bacillati</taxon>
        <taxon>Actinomycetota</taxon>
        <taxon>Actinomycetes</taxon>
        <taxon>Mycobacteriales</taxon>
        <taxon>Corynebacteriaceae</taxon>
        <taxon>Corynebacterium</taxon>
    </lineage>
</organism>
<evidence type="ECO:0000256" key="4">
    <source>
        <dbReference type="ARBA" id="ARBA00023239"/>
    </source>
</evidence>
<dbReference type="EMBL" id="DXFZ01000049">
    <property type="protein sequence ID" value="HIW95665.1"/>
    <property type="molecule type" value="Genomic_DNA"/>
</dbReference>